<comment type="caution">
    <text evidence="1">The sequence shown here is derived from an EMBL/GenBank/DDBJ whole genome shotgun (WGS) entry which is preliminary data.</text>
</comment>
<gene>
    <name evidence="1" type="ORF">TWF506_011372</name>
</gene>
<evidence type="ECO:0000313" key="2">
    <source>
        <dbReference type="Proteomes" id="UP001307849"/>
    </source>
</evidence>
<dbReference type="Proteomes" id="UP001307849">
    <property type="component" value="Unassembled WGS sequence"/>
</dbReference>
<reference evidence="1 2" key="1">
    <citation type="submission" date="2019-10" db="EMBL/GenBank/DDBJ databases">
        <authorList>
            <person name="Palmer J.M."/>
        </authorList>
    </citation>
    <scope>NUCLEOTIDE SEQUENCE [LARGE SCALE GENOMIC DNA]</scope>
    <source>
        <strain evidence="1 2">TWF506</strain>
    </source>
</reference>
<dbReference type="EMBL" id="JAVHJM010000009">
    <property type="protein sequence ID" value="KAK6506465.1"/>
    <property type="molecule type" value="Genomic_DNA"/>
</dbReference>
<dbReference type="AlphaFoldDB" id="A0AAN8NEF4"/>
<protein>
    <submittedName>
        <fullName evidence="1">Uncharacterized protein</fullName>
    </submittedName>
</protein>
<accession>A0AAN8NEF4</accession>
<organism evidence="1 2">
    <name type="scientific">Arthrobotrys conoides</name>
    <dbReference type="NCBI Taxonomy" id="74498"/>
    <lineage>
        <taxon>Eukaryota</taxon>
        <taxon>Fungi</taxon>
        <taxon>Dikarya</taxon>
        <taxon>Ascomycota</taxon>
        <taxon>Pezizomycotina</taxon>
        <taxon>Orbiliomycetes</taxon>
        <taxon>Orbiliales</taxon>
        <taxon>Orbiliaceae</taxon>
        <taxon>Arthrobotrys</taxon>
    </lineage>
</organism>
<evidence type="ECO:0000313" key="1">
    <source>
        <dbReference type="EMBL" id="KAK6506465.1"/>
    </source>
</evidence>
<name>A0AAN8NEF4_9PEZI</name>
<proteinExistence type="predicted"/>
<sequence>MPFAGIWTAVPKKVFFTPYRPHLEQQRTRWFTNLSPSKCGSSQPLLSVKENGTIEAHLITGKIPFMRETSDFCITGNRLPVLPERYSWAWLPNRPILQQWKSDVSDQTLSAENSDLYIPEVVIKLINGSLPSIGEASKYIKVSSGRRDQVYTTESAVLLSLLLVDGRLQAIWSLLEEEGGRFSVLQSKIDKFEYPPTLEQLKLISDAKEVDALTCDFIALWFELGNRADLVGDSGYLIQKFFQILDDWENDDTPCIPVLDPANKSTEKVPGVIRAPSQIEVKNEKIVPETVATGLLLNPGASEFKKNMTPAPASAISQAAVFHTDSDAGGKHSLPTSIKELLQVLKSACNMDKGDPYRAIKELKSRKELVQWARVVDKNGRKRSDLICKMLVLLQLRIFLMDLSYQCHSDSSDAYLAKAETSIAVRMI</sequence>
<keyword evidence="2" id="KW-1185">Reference proteome</keyword>